<protein>
    <submittedName>
        <fullName evidence="1">Uncharacterized protein</fullName>
    </submittedName>
</protein>
<sequence length="48" mass="5701">MDYRHTEDFARRLELAELRARDLRRQAIEDFWTAVGALLRRAWAAARG</sequence>
<proteinExistence type="predicted"/>
<dbReference type="Proteomes" id="UP000552954">
    <property type="component" value="Unassembled WGS sequence"/>
</dbReference>
<dbReference type="AlphaFoldDB" id="A0A849K8E9"/>
<evidence type="ECO:0000313" key="2">
    <source>
        <dbReference type="Proteomes" id="UP000552954"/>
    </source>
</evidence>
<keyword evidence="2" id="KW-1185">Reference proteome</keyword>
<accession>A0A849K8E9</accession>
<gene>
    <name evidence="1" type="ORF">HK415_03070</name>
</gene>
<dbReference type="EMBL" id="JABFCS010000001">
    <property type="protein sequence ID" value="NNU42357.1"/>
    <property type="molecule type" value="Genomic_DNA"/>
</dbReference>
<comment type="caution">
    <text evidence="1">The sequence shown here is derived from an EMBL/GenBank/DDBJ whole genome shotgun (WGS) entry which is preliminary data.</text>
</comment>
<reference evidence="1 2" key="2">
    <citation type="submission" date="2020-06" db="EMBL/GenBank/DDBJ databases">
        <title>Ramlibacter rhizophilus sp. nov., isolated from rhizosphere soil of national flower Mugunghwa from South Korea.</title>
        <authorList>
            <person name="Zheng-Fei Y."/>
            <person name="Huan T."/>
        </authorList>
    </citation>
    <scope>NUCLEOTIDE SEQUENCE [LARGE SCALE GENOMIC DNA]</scope>
    <source>
        <strain evidence="1 2">B156</strain>
    </source>
</reference>
<dbReference type="RefSeq" id="WP_171556727.1">
    <property type="nucleotide sequence ID" value="NZ_JABFCS010000001.1"/>
</dbReference>
<reference evidence="1 2" key="1">
    <citation type="submission" date="2020-05" db="EMBL/GenBank/DDBJ databases">
        <authorList>
            <person name="Khan S.A."/>
            <person name="Jeon C.O."/>
            <person name="Chun B.H."/>
        </authorList>
    </citation>
    <scope>NUCLEOTIDE SEQUENCE [LARGE SCALE GENOMIC DNA]</scope>
    <source>
        <strain evidence="1 2">B156</strain>
    </source>
</reference>
<name>A0A849K8E9_9BURK</name>
<evidence type="ECO:0000313" key="1">
    <source>
        <dbReference type="EMBL" id="NNU42357.1"/>
    </source>
</evidence>
<organism evidence="1 2">
    <name type="scientific">Ramlibacter montanisoli</name>
    <dbReference type="NCBI Taxonomy" id="2732512"/>
    <lineage>
        <taxon>Bacteria</taxon>
        <taxon>Pseudomonadati</taxon>
        <taxon>Pseudomonadota</taxon>
        <taxon>Betaproteobacteria</taxon>
        <taxon>Burkholderiales</taxon>
        <taxon>Comamonadaceae</taxon>
        <taxon>Ramlibacter</taxon>
    </lineage>
</organism>